<feature type="signal peptide" evidence="1">
    <location>
        <begin position="1"/>
        <end position="21"/>
    </location>
</feature>
<dbReference type="AlphaFoldDB" id="Q24F85"/>
<organism evidence="2 3">
    <name type="scientific">Tetrahymena thermophila (strain SB210)</name>
    <dbReference type="NCBI Taxonomy" id="312017"/>
    <lineage>
        <taxon>Eukaryota</taxon>
        <taxon>Sar</taxon>
        <taxon>Alveolata</taxon>
        <taxon>Ciliophora</taxon>
        <taxon>Intramacronucleata</taxon>
        <taxon>Oligohymenophorea</taxon>
        <taxon>Hymenostomatida</taxon>
        <taxon>Tetrahymenina</taxon>
        <taxon>Tetrahymenidae</taxon>
        <taxon>Tetrahymena</taxon>
    </lineage>
</organism>
<evidence type="ECO:0000313" key="3">
    <source>
        <dbReference type="Proteomes" id="UP000009168"/>
    </source>
</evidence>
<accession>Q24F85</accession>
<dbReference type="InParanoid" id="Q24F85"/>
<keyword evidence="3" id="KW-1185">Reference proteome</keyword>
<protein>
    <recommendedName>
        <fullName evidence="4">Transmembrane protein</fullName>
    </recommendedName>
</protein>
<evidence type="ECO:0008006" key="4">
    <source>
        <dbReference type="Google" id="ProtNLM"/>
    </source>
</evidence>
<dbReference type="RefSeq" id="XP_001026684.1">
    <property type="nucleotide sequence ID" value="XM_001026684.1"/>
</dbReference>
<sequence>MHKNIISLLFTFALLLSQAQSSKQFRAMRQEALQNAESQTYDESKQFIQVQNGDLIIKNDGTLNKKATELIQSGVKATASSFFDAGQANCFNQCQQTYKGQVYWYPEYSKYFCCATYVHIPIPGNLGWYKQSCAPVYLNC</sequence>
<evidence type="ECO:0000256" key="1">
    <source>
        <dbReference type="SAM" id="SignalP"/>
    </source>
</evidence>
<evidence type="ECO:0000313" key="2">
    <source>
        <dbReference type="EMBL" id="EAS06439.1"/>
    </source>
</evidence>
<dbReference type="EMBL" id="GG662291">
    <property type="protein sequence ID" value="EAS06439.1"/>
    <property type="molecule type" value="Genomic_DNA"/>
</dbReference>
<name>Q24F85_TETTS</name>
<reference evidence="3" key="1">
    <citation type="journal article" date="2006" name="PLoS Biol.">
        <title>Macronuclear genome sequence of the ciliate Tetrahymena thermophila, a model eukaryote.</title>
        <authorList>
            <person name="Eisen J.A."/>
            <person name="Coyne R.S."/>
            <person name="Wu M."/>
            <person name="Wu D."/>
            <person name="Thiagarajan M."/>
            <person name="Wortman J.R."/>
            <person name="Badger J.H."/>
            <person name="Ren Q."/>
            <person name="Amedeo P."/>
            <person name="Jones K.M."/>
            <person name="Tallon L.J."/>
            <person name="Delcher A.L."/>
            <person name="Salzberg S.L."/>
            <person name="Silva J.C."/>
            <person name="Haas B.J."/>
            <person name="Majoros W.H."/>
            <person name="Farzad M."/>
            <person name="Carlton J.M."/>
            <person name="Smith R.K. Jr."/>
            <person name="Garg J."/>
            <person name="Pearlman R.E."/>
            <person name="Karrer K.M."/>
            <person name="Sun L."/>
            <person name="Manning G."/>
            <person name="Elde N.C."/>
            <person name="Turkewitz A.P."/>
            <person name="Asai D.J."/>
            <person name="Wilkes D.E."/>
            <person name="Wang Y."/>
            <person name="Cai H."/>
            <person name="Collins K."/>
            <person name="Stewart B.A."/>
            <person name="Lee S.R."/>
            <person name="Wilamowska K."/>
            <person name="Weinberg Z."/>
            <person name="Ruzzo W.L."/>
            <person name="Wloga D."/>
            <person name="Gaertig J."/>
            <person name="Frankel J."/>
            <person name="Tsao C.-C."/>
            <person name="Gorovsky M.A."/>
            <person name="Keeling P.J."/>
            <person name="Waller R.F."/>
            <person name="Patron N.J."/>
            <person name="Cherry J.M."/>
            <person name="Stover N.A."/>
            <person name="Krieger C.J."/>
            <person name="del Toro C."/>
            <person name="Ryder H.F."/>
            <person name="Williamson S.C."/>
            <person name="Barbeau R.A."/>
            <person name="Hamilton E.P."/>
            <person name="Orias E."/>
        </authorList>
    </citation>
    <scope>NUCLEOTIDE SEQUENCE [LARGE SCALE GENOMIC DNA]</scope>
    <source>
        <strain evidence="3">SB210</strain>
    </source>
</reference>
<feature type="chain" id="PRO_5004202314" description="Transmembrane protein" evidence="1">
    <location>
        <begin position="22"/>
        <end position="140"/>
    </location>
</feature>
<proteinExistence type="predicted"/>
<dbReference type="HOGENOM" id="CLU_1839197_0_0_1"/>
<gene>
    <name evidence="2" type="ORF">TTHERM_01311220</name>
</gene>
<dbReference type="Proteomes" id="UP000009168">
    <property type="component" value="Unassembled WGS sequence"/>
</dbReference>
<dbReference type="KEGG" id="tet:TTHERM_01311220"/>
<keyword evidence="1" id="KW-0732">Signal</keyword>
<dbReference type="GeneID" id="7827956"/>